<proteinExistence type="predicted"/>
<evidence type="ECO:0000313" key="3">
    <source>
        <dbReference type="EMBL" id="MBH1931206.1"/>
    </source>
</evidence>
<comment type="caution">
    <text evidence="3">The sequence shown here is derived from an EMBL/GenBank/DDBJ whole genome shotgun (WGS) entry which is preliminary data.</text>
</comment>
<dbReference type="InterPro" id="IPR036937">
    <property type="entry name" value="Adhesion_dom_fimbrial_sf"/>
</dbReference>
<evidence type="ECO:0000313" key="4">
    <source>
        <dbReference type="Proteomes" id="UP000624159"/>
    </source>
</evidence>
<accession>A0ABS0MFS8</accession>
<dbReference type="PRINTS" id="PR01613">
    <property type="entry name" value="FIMBRIALPAPF"/>
</dbReference>
<keyword evidence="4" id="KW-1185">Reference proteome</keyword>
<evidence type="ECO:0000259" key="2">
    <source>
        <dbReference type="Pfam" id="PF00419"/>
    </source>
</evidence>
<dbReference type="Gene3D" id="2.60.40.1090">
    <property type="entry name" value="Fimbrial-type adhesion domain"/>
    <property type="match status" value="1"/>
</dbReference>
<keyword evidence="1" id="KW-0732">Signal</keyword>
<dbReference type="InterPro" id="IPR005430">
    <property type="entry name" value="P_pili_tip_PapF"/>
</dbReference>
<dbReference type="InterPro" id="IPR008966">
    <property type="entry name" value="Adhesion_dom_sf"/>
</dbReference>
<organism evidence="3 4">
    <name type="scientific">Serratia rubidaea</name>
    <name type="common">Serratia marinorubra</name>
    <dbReference type="NCBI Taxonomy" id="61652"/>
    <lineage>
        <taxon>Bacteria</taxon>
        <taxon>Pseudomonadati</taxon>
        <taxon>Pseudomonadota</taxon>
        <taxon>Gammaproteobacteria</taxon>
        <taxon>Enterobacterales</taxon>
        <taxon>Yersiniaceae</taxon>
        <taxon>Serratia</taxon>
    </lineage>
</organism>
<feature type="domain" description="Fimbrial-type adhesion" evidence="2">
    <location>
        <begin position="34"/>
        <end position="166"/>
    </location>
</feature>
<dbReference type="InterPro" id="IPR000259">
    <property type="entry name" value="Adhesion_dom_fimbrial"/>
</dbReference>
<gene>
    <name evidence="3" type="ORF">I5U13_16255</name>
</gene>
<dbReference type="SUPFAM" id="SSF49401">
    <property type="entry name" value="Bacterial adhesins"/>
    <property type="match status" value="1"/>
</dbReference>
<feature type="signal peptide" evidence="1">
    <location>
        <begin position="1"/>
        <end position="25"/>
    </location>
</feature>
<reference evidence="3 4" key="1">
    <citation type="submission" date="2020-11" db="EMBL/GenBank/DDBJ databases">
        <title>Enhanced detection system for hospital associated transmission using whole genome sequencing surveillance.</title>
        <authorList>
            <person name="Harrison L.H."/>
            <person name="Van Tyne D."/>
            <person name="Marsh J.W."/>
            <person name="Griffith M.P."/>
            <person name="Snyder D.J."/>
            <person name="Cooper V.S."/>
            <person name="Mustapha M."/>
        </authorList>
    </citation>
    <scope>NUCLEOTIDE SEQUENCE [LARGE SCALE GENOMIC DNA]</scope>
    <source>
        <strain evidence="3 4">SER00230</strain>
    </source>
</reference>
<feature type="chain" id="PRO_5046700790" evidence="1">
    <location>
        <begin position="26"/>
        <end position="167"/>
    </location>
</feature>
<protein>
    <submittedName>
        <fullName evidence="3">Fimbrial protein</fullName>
    </submittedName>
</protein>
<dbReference type="Proteomes" id="UP000624159">
    <property type="component" value="Unassembled WGS sequence"/>
</dbReference>
<name>A0ABS0MFS8_SERRU</name>
<sequence length="167" mass="17304">MVDSRYLLRLCVGGTLLLSGGGVQAITTNVTVKAVVLAPPPCEINKGLTIVVDFKNDVMTNQVNGSNYRQPIPYSVSCSGNTTNAMTLQIQGTGAGFGNGNVLSTNQSNLGIALFHSSTNTPLILNKPISFTYPAIPALSAAPIKRSGSTLTAGAFSAGATLKVDFR</sequence>
<dbReference type="EMBL" id="JADULK010000008">
    <property type="protein sequence ID" value="MBH1931206.1"/>
    <property type="molecule type" value="Genomic_DNA"/>
</dbReference>
<dbReference type="Pfam" id="PF00419">
    <property type="entry name" value="Fimbrial"/>
    <property type="match status" value="1"/>
</dbReference>
<evidence type="ECO:0000256" key="1">
    <source>
        <dbReference type="SAM" id="SignalP"/>
    </source>
</evidence>